<accession>A0AAD5GVM2</accession>
<reference evidence="1" key="1">
    <citation type="submission" date="2022-06" db="EMBL/GenBank/DDBJ databases">
        <title>Uncovering the hologenomic basis of an extraordinary plant invasion.</title>
        <authorList>
            <person name="Bieker V.C."/>
            <person name="Martin M.D."/>
            <person name="Gilbert T."/>
            <person name="Hodgins K."/>
            <person name="Battlay P."/>
            <person name="Petersen B."/>
            <person name="Wilson J."/>
        </authorList>
    </citation>
    <scope>NUCLEOTIDE SEQUENCE</scope>
    <source>
        <strain evidence="1">AA19_3_7</strain>
        <tissue evidence="1">Leaf</tissue>
    </source>
</reference>
<evidence type="ECO:0000313" key="1">
    <source>
        <dbReference type="EMBL" id="KAI7757045.1"/>
    </source>
</evidence>
<evidence type="ECO:0000313" key="2">
    <source>
        <dbReference type="Proteomes" id="UP001206925"/>
    </source>
</evidence>
<sequence length="142" mass="15698">VFIHTTRLDFRCPLRLVKKTVPTSEDDDSGLETHSPPLMTETTYDDVLFARAAKTAGGETVKADLKHDCVHLGERAAVVVFAAFLKFFNMEKVESRNKVGRNVLKYATIRQTLNSSYVALSYSCLPLPSTSLFQWGGSGPIS</sequence>
<dbReference type="AlphaFoldDB" id="A0AAD5GVM2"/>
<dbReference type="EMBL" id="JAMZMK010000192">
    <property type="protein sequence ID" value="KAI7757045.1"/>
    <property type="molecule type" value="Genomic_DNA"/>
</dbReference>
<organism evidence="1 2">
    <name type="scientific">Ambrosia artemisiifolia</name>
    <name type="common">Common ragweed</name>
    <dbReference type="NCBI Taxonomy" id="4212"/>
    <lineage>
        <taxon>Eukaryota</taxon>
        <taxon>Viridiplantae</taxon>
        <taxon>Streptophyta</taxon>
        <taxon>Embryophyta</taxon>
        <taxon>Tracheophyta</taxon>
        <taxon>Spermatophyta</taxon>
        <taxon>Magnoliopsida</taxon>
        <taxon>eudicotyledons</taxon>
        <taxon>Gunneridae</taxon>
        <taxon>Pentapetalae</taxon>
        <taxon>asterids</taxon>
        <taxon>campanulids</taxon>
        <taxon>Asterales</taxon>
        <taxon>Asteraceae</taxon>
        <taxon>Asteroideae</taxon>
        <taxon>Heliantheae alliance</taxon>
        <taxon>Heliantheae</taxon>
        <taxon>Ambrosia</taxon>
    </lineage>
</organism>
<comment type="caution">
    <text evidence="1">The sequence shown here is derived from an EMBL/GenBank/DDBJ whole genome shotgun (WGS) entry which is preliminary data.</text>
</comment>
<feature type="non-terminal residue" evidence="1">
    <location>
        <position position="142"/>
    </location>
</feature>
<protein>
    <submittedName>
        <fullName evidence="1">Uncharacterized protein</fullName>
    </submittedName>
</protein>
<gene>
    <name evidence="1" type="ORF">M8C21_003158</name>
</gene>
<dbReference type="Proteomes" id="UP001206925">
    <property type="component" value="Unassembled WGS sequence"/>
</dbReference>
<proteinExistence type="predicted"/>
<keyword evidence="2" id="KW-1185">Reference proteome</keyword>
<name>A0AAD5GVM2_AMBAR</name>